<name>A0A0G2DZJ3_PHACM</name>
<organism evidence="4 5">
    <name type="scientific">Phaeomoniella chlamydospora</name>
    <name type="common">Phaeoacremonium chlamydosporum</name>
    <dbReference type="NCBI Taxonomy" id="158046"/>
    <lineage>
        <taxon>Eukaryota</taxon>
        <taxon>Fungi</taxon>
        <taxon>Dikarya</taxon>
        <taxon>Ascomycota</taxon>
        <taxon>Pezizomycotina</taxon>
        <taxon>Eurotiomycetes</taxon>
        <taxon>Chaetothyriomycetidae</taxon>
        <taxon>Phaeomoniellales</taxon>
        <taxon>Phaeomoniellaceae</taxon>
        <taxon>Phaeomoniella</taxon>
    </lineage>
</organism>
<comment type="caution">
    <text evidence="4">The sequence shown here is derived from an EMBL/GenBank/DDBJ whole genome shotgun (WGS) entry which is preliminary data.</text>
</comment>
<reference evidence="4 5" key="2">
    <citation type="submission" date="2015-05" db="EMBL/GenBank/DDBJ databases">
        <authorList>
            <person name="Morales-Cruz A."/>
            <person name="Amrine K.C."/>
            <person name="Cantu D."/>
        </authorList>
    </citation>
    <scope>NUCLEOTIDE SEQUENCE [LARGE SCALE GENOMIC DNA]</scope>
    <source>
        <strain evidence="4">UCRPC4</strain>
    </source>
</reference>
<evidence type="ECO:0000256" key="3">
    <source>
        <dbReference type="SAM" id="Phobius"/>
    </source>
</evidence>
<dbReference type="EMBL" id="LCWF01000183">
    <property type="protein sequence ID" value="KKY15561.1"/>
    <property type="molecule type" value="Genomic_DNA"/>
</dbReference>
<keyword evidence="1" id="KW-0175">Coiled coil</keyword>
<feature type="coiled-coil region" evidence="1">
    <location>
        <begin position="60"/>
        <end position="87"/>
    </location>
</feature>
<dbReference type="AlphaFoldDB" id="A0A0G2DZJ3"/>
<keyword evidence="3" id="KW-0472">Membrane</keyword>
<keyword evidence="3" id="KW-1133">Transmembrane helix</keyword>
<accession>A0A0G2DZJ3</accession>
<evidence type="ECO:0000256" key="2">
    <source>
        <dbReference type="SAM" id="MobiDB-lite"/>
    </source>
</evidence>
<feature type="compositionally biased region" description="Polar residues" evidence="2">
    <location>
        <begin position="419"/>
        <end position="441"/>
    </location>
</feature>
<keyword evidence="5" id="KW-1185">Reference proteome</keyword>
<dbReference type="Proteomes" id="UP000053317">
    <property type="component" value="Unassembled WGS sequence"/>
</dbReference>
<feature type="region of interest" description="Disordered" evidence="2">
    <location>
        <begin position="256"/>
        <end position="322"/>
    </location>
</feature>
<gene>
    <name evidence="4" type="ORF">UCRPC4_g06268</name>
</gene>
<protein>
    <submittedName>
        <fullName evidence="4">Uncharacterized protein</fullName>
    </submittedName>
</protein>
<keyword evidence="3" id="KW-0812">Transmembrane</keyword>
<feature type="compositionally biased region" description="Polar residues" evidence="2">
    <location>
        <begin position="302"/>
        <end position="316"/>
    </location>
</feature>
<reference evidence="4 5" key="1">
    <citation type="submission" date="2015-05" db="EMBL/GenBank/DDBJ databases">
        <title>Distinctive expansion of gene families associated with plant cell wall degradation and secondary metabolism in the genomes of grapevine trunk pathogens.</title>
        <authorList>
            <person name="Lawrence D.P."/>
            <person name="Travadon R."/>
            <person name="Rolshausen P.E."/>
            <person name="Baumgartner K."/>
        </authorList>
    </citation>
    <scope>NUCLEOTIDE SEQUENCE [LARGE SCALE GENOMIC DNA]</scope>
    <source>
        <strain evidence="4">UCRPC4</strain>
    </source>
</reference>
<dbReference type="Gene3D" id="1.10.287.1490">
    <property type="match status" value="1"/>
</dbReference>
<feature type="compositionally biased region" description="Low complexity" evidence="2">
    <location>
        <begin position="354"/>
        <end position="366"/>
    </location>
</feature>
<feature type="region of interest" description="Disordered" evidence="2">
    <location>
        <begin position="468"/>
        <end position="492"/>
    </location>
</feature>
<feature type="compositionally biased region" description="Basic and acidic residues" evidence="2">
    <location>
        <begin position="380"/>
        <end position="416"/>
    </location>
</feature>
<evidence type="ECO:0000256" key="1">
    <source>
        <dbReference type="SAM" id="Coils"/>
    </source>
</evidence>
<feature type="transmembrane region" description="Helical" evidence="3">
    <location>
        <begin position="12"/>
        <end position="31"/>
    </location>
</feature>
<sequence>MARQLPWLQYYRLGAVLSYVILLAMNFNPWLSMKRGNQDVKNAVAADPQVKDHKPCVADIQGIQQKIADLRARLEGHDDEIKAAKSTKFDMAAKNDMPQLKGEVSRLKSDVDKLKNGLHSITTKAPSLLNPDNKQLADELDKLKNEVARLLRDSVPAVVNSTDGISAVDIKKVKDEFQEAQKQMETKLEEISTSEIKRFQDAGALKDQIWEKFNSCKELLEDDKFQQWREIRRRHEHNRAELASVLSGADLPAIFNKDTDHKPFVSTKSTDRVKNVEETSKDISSSVPKPSLPSSAPAHTQKPITVSTNSGSQQAPGQRPAPVEEAMRLLGANVSQVSRWAVPLEDPSRPIPKNAASSNSNNAQSQPKQELQMRGPFQRLSKDQHLKQDTQVEPQKKTKEDHLHSNNQESKLRDPVPENTANPVQPNQLVNPRFQTTTPKPSEQEVEQSHSTGAPVHLPAFLIKLPSSSASHCSSLGSSSSLDGGVSLNVLA</sequence>
<feature type="coiled-coil region" evidence="1">
    <location>
        <begin position="133"/>
        <end position="197"/>
    </location>
</feature>
<proteinExistence type="predicted"/>
<evidence type="ECO:0000313" key="5">
    <source>
        <dbReference type="Proteomes" id="UP000053317"/>
    </source>
</evidence>
<feature type="compositionally biased region" description="Basic and acidic residues" evidence="2">
    <location>
        <begin position="257"/>
        <end position="281"/>
    </location>
</feature>
<feature type="region of interest" description="Disordered" evidence="2">
    <location>
        <begin position="343"/>
        <end position="452"/>
    </location>
</feature>
<evidence type="ECO:0000313" key="4">
    <source>
        <dbReference type="EMBL" id="KKY15561.1"/>
    </source>
</evidence>
<feature type="compositionally biased region" description="Low complexity" evidence="2">
    <location>
        <begin position="284"/>
        <end position="297"/>
    </location>
</feature>